<accession>G0SBK5</accession>
<dbReference type="PROSITE" id="PS00028">
    <property type="entry name" value="ZINC_FINGER_C2H2_1"/>
    <property type="match status" value="2"/>
</dbReference>
<evidence type="ECO:0000256" key="1">
    <source>
        <dbReference type="SAM" id="MobiDB-lite"/>
    </source>
</evidence>
<feature type="region of interest" description="Disordered" evidence="1">
    <location>
        <begin position="107"/>
        <end position="311"/>
    </location>
</feature>
<protein>
    <recommendedName>
        <fullName evidence="2">C2H2-type domain-containing protein</fullName>
    </recommendedName>
</protein>
<feature type="region of interest" description="Disordered" evidence="1">
    <location>
        <begin position="504"/>
        <end position="545"/>
    </location>
</feature>
<dbReference type="Pfam" id="PF26082">
    <property type="entry name" value="zf-C2H2_AcuF"/>
    <property type="match status" value="1"/>
</dbReference>
<dbReference type="InterPro" id="IPR058925">
    <property type="entry name" value="zf-C2H2_AcuF"/>
</dbReference>
<feature type="compositionally biased region" description="Polar residues" evidence="1">
    <location>
        <begin position="168"/>
        <end position="194"/>
    </location>
</feature>
<proteinExistence type="predicted"/>
<dbReference type="Proteomes" id="UP000008066">
    <property type="component" value="Unassembled WGS sequence"/>
</dbReference>
<dbReference type="InterPro" id="IPR013087">
    <property type="entry name" value="Znf_C2H2_type"/>
</dbReference>
<feature type="compositionally biased region" description="Acidic residues" evidence="1">
    <location>
        <begin position="662"/>
        <end position="674"/>
    </location>
</feature>
<feature type="domain" description="C2H2-type" evidence="2">
    <location>
        <begin position="947"/>
        <end position="967"/>
    </location>
</feature>
<feature type="region of interest" description="Disordered" evidence="1">
    <location>
        <begin position="988"/>
        <end position="1060"/>
    </location>
</feature>
<organism evidence="4">
    <name type="scientific">Chaetomium thermophilum (strain DSM 1495 / CBS 144.50 / IMI 039719)</name>
    <name type="common">Thermochaetoides thermophila</name>
    <dbReference type="NCBI Taxonomy" id="759272"/>
    <lineage>
        <taxon>Eukaryota</taxon>
        <taxon>Fungi</taxon>
        <taxon>Dikarya</taxon>
        <taxon>Ascomycota</taxon>
        <taxon>Pezizomycotina</taxon>
        <taxon>Sordariomycetes</taxon>
        <taxon>Sordariomycetidae</taxon>
        <taxon>Sordariales</taxon>
        <taxon>Chaetomiaceae</taxon>
        <taxon>Thermochaetoides</taxon>
    </lineage>
</organism>
<dbReference type="OrthoDB" id="5315052at2759"/>
<dbReference type="OMA" id="LGANCPC"/>
<feature type="compositionally biased region" description="Basic and acidic residues" evidence="1">
    <location>
        <begin position="234"/>
        <end position="253"/>
    </location>
</feature>
<feature type="region of interest" description="Disordered" evidence="1">
    <location>
        <begin position="1230"/>
        <end position="1257"/>
    </location>
</feature>
<name>G0SBK5_CHATD</name>
<feature type="region of interest" description="Disordered" evidence="1">
    <location>
        <begin position="327"/>
        <end position="352"/>
    </location>
</feature>
<feature type="compositionally biased region" description="Polar residues" evidence="1">
    <location>
        <begin position="126"/>
        <end position="154"/>
    </location>
</feature>
<sequence length="1257" mass="136840">MSSTYAVFPSTDQIEQSHGTLEQDSQQYQQYLSPSTPTYASRNSNLTAISPQLNNNITSPVSNQNTPAESIASIHYQSSEYDDNDIFCSVNFDAVERATPSFLDEQVDPLSVPQSPAGPEQASPYLEQTVSQATQQTLSYSPLSPDNAPSSARGYSSGADKEAPISQGMLSNSADASPMTPQNSSTTHPQQQSKLGPAPLTRETFANGHLGQPNITSPSHGINPTSPRITISHWPDDPDRETLASDDADKDKGSSGLPSTCFPRDESGRWIPNPTTGQGGVDPSQRTDEEVPSLNDYEKQQKEREQKERTQRMVNDWLHSFEPAAFAAGENPGTEEPTAASPTNSDDDGIPNHDVSLGHLTLNIPKPGEIFFTPFGRDFNDIDRDLLAQTAGPFSDKPVPIIRQPEKDEARYQPQTANEAIKKMNDQYDRFDTISRQATCGTGRFSLLEALDVVALGNALAQVKIREGEDDREEKPRRSTFAELLTFVENLTYREARNILHAWRTKQSAGPGANKRSRNESDGSSFHTESTMDKKDRRESQSKLNSIVASKSARFKKQSVPNIDTAVVGVGSSIAAVGTSHARTGSVSAAPPATSPKSPIRRSFSFTKPKDRFRSKSDVTAPGNISELLRKMGGPPVVNLGNPAAPVPDVTADPGIPSGAGTDDEDEDEDDDSASQDGEAGPSQETETKTESAKLIEEITPTMEGFRQHILRLNPYLVTHNQYLVDRLAHHQVIRYKQLLTARQKHLRAGTNCLSGSMCIAMGGRANILDAKGDPRSVNPLDGADGDVSPLEGAITQENFPEDIPMPPTNVLPAEFECQLCFATKKFQKPSDWTKHVHEDVQPFTCTWEHCPSPNKPFKRKADWLRHENEGHRHPEWWQCELQECNHICYRRDNFIQHLVREHKLPEPKIKSKAAVKKQPLVHTDPTLSKVEAWHHTTNALPNDEHCRFCGRSFPTWKRLTVHLAKHMEQISLPVLKLVAKQPLSEDTVISPVQDPPPRHFFPPKQESAHHTHQPQHQPNAFMPSSTIPHQGPLPRGSPGPIQGFPHQPQPFMYAIPSPPPAGGYDPAPTLYSPPAFSDPSHALAAQAQFFPSHPQTAQPSPVVNTHVFQSLNSQTAAAFSATPTPSTPVPPANAVFHHMSPMTPVSGVQATPVATTGAAYMPLSGVSMPVVGGTMSPELDPFPALGGMPGLHGMGDTNRMNGVMGVGNSLGLQQGAAAGLGLGVVGELEQQQGSISPSQVAGSRFYHHPASQQTSS</sequence>
<feature type="compositionally biased region" description="Basic and acidic residues" evidence="1">
    <location>
        <begin position="608"/>
        <end position="617"/>
    </location>
</feature>
<feature type="compositionally biased region" description="Low complexity" evidence="1">
    <location>
        <begin position="581"/>
        <end position="598"/>
    </location>
</feature>
<dbReference type="SMART" id="SM00355">
    <property type="entry name" value="ZnF_C2H2"/>
    <property type="match status" value="3"/>
</dbReference>
<feature type="compositionally biased region" description="Basic and acidic residues" evidence="1">
    <location>
        <begin position="530"/>
        <end position="541"/>
    </location>
</feature>
<feature type="compositionally biased region" description="Basic and acidic residues" evidence="1">
    <location>
        <begin position="296"/>
        <end position="311"/>
    </location>
</feature>
<evidence type="ECO:0000313" key="4">
    <source>
        <dbReference type="Proteomes" id="UP000008066"/>
    </source>
</evidence>
<dbReference type="AlphaFoldDB" id="G0SBK5"/>
<gene>
    <name evidence="3" type="ORF">CTHT_0053900</name>
</gene>
<dbReference type="HOGENOM" id="CLU_005537_0_0_1"/>
<keyword evidence="4" id="KW-1185">Reference proteome</keyword>
<feature type="compositionally biased region" description="Low complexity" evidence="1">
    <location>
        <begin position="643"/>
        <end position="654"/>
    </location>
</feature>
<dbReference type="EMBL" id="GL988045">
    <property type="protein sequence ID" value="EGS18781.1"/>
    <property type="molecule type" value="Genomic_DNA"/>
</dbReference>
<feature type="domain" description="C2H2-type" evidence="2">
    <location>
        <begin position="880"/>
        <end position="903"/>
    </location>
</feature>
<dbReference type="PANTHER" id="PTHR35391">
    <property type="entry name" value="C2H2-TYPE DOMAIN-CONTAINING PROTEIN-RELATED"/>
    <property type="match status" value="1"/>
</dbReference>
<dbReference type="RefSeq" id="XP_006695726.1">
    <property type="nucleotide sequence ID" value="XM_006695663.1"/>
</dbReference>
<dbReference type="KEGG" id="cthr:CTHT_0053900"/>
<dbReference type="eggNOG" id="ENOG502QVRM">
    <property type="taxonomic scope" value="Eukaryota"/>
</dbReference>
<reference evidence="3 4" key="1">
    <citation type="journal article" date="2011" name="Cell">
        <title>Insight into structure and assembly of the nuclear pore complex by utilizing the genome of a eukaryotic thermophile.</title>
        <authorList>
            <person name="Amlacher S."/>
            <person name="Sarges P."/>
            <person name="Flemming D."/>
            <person name="van Noort V."/>
            <person name="Kunze R."/>
            <person name="Devos D.P."/>
            <person name="Arumugam M."/>
            <person name="Bork P."/>
            <person name="Hurt E."/>
        </authorList>
    </citation>
    <scope>NUCLEOTIDE SEQUENCE [LARGE SCALE GENOMIC DNA]</scope>
    <source>
        <strain evidence="4">DSM 1495 / CBS 144.50 / IMI 039719</strain>
    </source>
</reference>
<evidence type="ECO:0000259" key="2">
    <source>
        <dbReference type="PROSITE" id="PS00028"/>
    </source>
</evidence>
<feature type="compositionally biased region" description="Polar residues" evidence="1">
    <location>
        <begin position="1015"/>
        <end position="1029"/>
    </location>
</feature>
<feature type="compositionally biased region" description="Polar residues" evidence="1">
    <location>
        <begin position="213"/>
        <end position="229"/>
    </location>
</feature>
<dbReference type="PANTHER" id="PTHR35391:SF3">
    <property type="entry name" value="FINGER DOMAIN PROTEIN, PUTATIVE (AFU_ORTHOLOGUE AFUA_8G04300)-RELATED"/>
    <property type="match status" value="1"/>
</dbReference>
<feature type="region of interest" description="Disordered" evidence="1">
    <location>
        <begin position="581"/>
        <end position="692"/>
    </location>
</feature>
<evidence type="ECO:0000313" key="3">
    <source>
        <dbReference type="EMBL" id="EGS18781.1"/>
    </source>
</evidence>
<dbReference type="GeneID" id="18259428"/>
<feature type="region of interest" description="Disordered" evidence="1">
    <location>
        <begin position="1"/>
        <end position="43"/>
    </location>
</feature>